<evidence type="ECO:0000256" key="3">
    <source>
        <dbReference type="PROSITE-ProRule" id="PRU10007"/>
    </source>
</evidence>
<accession>A0ABR5F3H3</accession>
<dbReference type="InterPro" id="IPR016161">
    <property type="entry name" value="Ald_DH/histidinol_DH"/>
</dbReference>
<dbReference type="InterPro" id="IPR015590">
    <property type="entry name" value="Aldehyde_DH_dom"/>
</dbReference>
<evidence type="ECO:0000256" key="2">
    <source>
        <dbReference type="ARBA" id="ARBA00023002"/>
    </source>
</evidence>
<dbReference type="SUPFAM" id="SSF53720">
    <property type="entry name" value="ALDH-like"/>
    <property type="match status" value="1"/>
</dbReference>
<dbReference type="Gene3D" id="3.40.309.10">
    <property type="entry name" value="Aldehyde Dehydrogenase, Chain A, domain 2"/>
    <property type="match status" value="1"/>
</dbReference>
<feature type="active site" evidence="3">
    <location>
        <position position="257"/>
    </location>
</feature>
<evidence type="ECO:0000313" key="7">
    <source>
        <dbReference type="Proteomes" id="UP000035425"/>
    </source>
</evidence>
<reference evidence="6 7" key="1">
    <citation type="submission" date="2014-12" db="EMBL/GenBank/DDBJ databases">
        <title>Frankia sp. BMG5.1 draft genome.</title>
        <authorList>
            <person name="Gtari M."/>
            <person name="Ghodhbane-Gtari F."/>
            <person name="Nouioui I."/>
            <person name="Ktari A."/>
            <person name="Hezbri K."/>
            <person name="Mimouni W."/>
            <person name="Sbissi I."/>
            <person name="Ayari A."/>
            <person name="Yamanaka T."/>
            <person name="Normand P."/>
            <person name="Tisa L.S."/>
            <person name="Boudabous A."/>
        </authorList>
    </citation>
    <scope>NUCLEOTIDE SEQUENCE [LARGE SCALE GENOMIC DNA]</scope>
    <source>
        <strain evidence="6 7">BMG5.1</strain>
    </source>
</reference>
<dbReference type="EMBL" id="JWIO01000017">
    <property type="protein sequence ID" value="KLL11250.1"/>
    <property type="molecule type" value="Genomic_DNA"/>
</dbReference>
<evidence type="ECO:0000256" key="4">
    <source>
        <dbReference type="RuleBase" id="RU003345"/>
    </source>
</evidence>
<evidence type="ECO:0000256" key="1">
    <source>
        <dbReference type="ARBA" id="ARBA00009986"/>
    </source>
</evidence>
<proteinExistence type="inferred from homology"/>
<dbReference type="PANTHER" id="PTHR42804:SF1">
    <property type="entry name" value="ALDEHYDE DEHYDROGENASE-RELATED"/>
    <property type="match status" value="1"/>
</dbReference>
<dbReference type="CDD" id="cd07138">
    <property type="entry name" value="ALDH_CddD_SSP0762"/>
    <property type="match status" value="1"/>
</dbReference>
<protein>
    <submittedName>
        <fullName evidence="6">Aldehyde dehydrogenase</fullName>
    </submittedName>
</protein>
<sequence>MTTTAVRNFPMLIGGEWVESADLLEIRDPQNDELVATAASGGAAHIDRAVEAARAAFREGSWSQAAPAERARLLRAVAAKVGDRLDELVELEIMANGATIRQATGFHIGYVAPHLEYFADLAERYAFERPAPRATFPTLAQSTVRKEPIGVVGAIAPWNFPLLLALWKIAPALAAGNSVVVKPDEKTPLSTLEFARIAEECGLPPGVLNVVPGPGPEAGARLASHPDVGKIAFTGSTEVGREIMRLAAGTVKKVTLELGGKSPSIVLDDADLEIAVDGVLYGCFLYSGQVCESGTRLLLPESLHDEFVERLVERAKTIVLGDTRDWETDLGPVISARQHSRILEYIASGVEQGATLAHGGGVPAGERFERGHWIEPTIFTGVRNDMRIAREEIFGPVLSVITYRADEEAVAIANDTSYGLASSLWSGDNDRALAIANEIEAGSVWINDAHQINCQVPFGGYKQSGLGRELGPDALDEYTETKNVHLDLSGRRDRRPYDVLLSHVD</sequence>
<keyword evidence="2 4" id="KW-0560">Oxidoreductase</keyword>
<keyword evidence="7" id="KW-1185">Reference proteome</keyword>
<comment type="similarity">
    <text evidence="1 4">Belongs to the aldehyde dehydrogenase family.</text>
</comment>
<dbReference type="PROSITE" id="PS00687">
    <property type="entry name" value="ALDEHYDE_DEHYDR_GLU"/>
    <property type="match status" value="1"/>
</dbReference>
<dbReference type="InterPro" id="IPR016162">
    <property type="entry name" value="Ald_DH_N"/>
</dbReference>
<comment type="caution">
    <text evidence="6">The sequence shown here is derived from an EMBL/GenBank/DDBJ whole genome shotgun (WGS) entry which is preliminary data.</text>
</comment>
<evidence type="ECO:0000259" key="5">
    <source>
        <dbReference type="Pfam" id="PF00171"/>
    </source>
</evidence>
<organism evidence="6 7">
    <name type="scientific">Protofrankia coriariae</name>
    <dbReference type="NCBI Taxonomy" id="1562887"/>
    <lineage>
        <taxon>Bacteria</taxon>
        <taxon>Bacillati</taxon>
        <taxon>Actinomycetota</taxon>
        <taxon>Actinomycetes</taxon>
        <taxon>Frankiales</taxon>
        <taxon>Frankiaceae</taxon>
        <taxon>Protofrankia</taxon>
    </lineage>
</organism>
<gene>
    <name evidence="6" type="ORF">FrCorBMG51_12580</name>
</gene>
<dbReference type="Proteomes" id="UP000035425">
    <property type="component" value="Unassembled WGS sequence"/>
</dbReference>
<dbReference type="Gene3D" id="3.40.605.10">
    <property type="entry name" value="Aldehyde Dehydrogenase, Chain A, domain 1"/>
    <property type="match status" value="1"/>
</dbReference>
<dbReference type="PANTHER" id="PTHR42804">
    <property type="entry name" value="ALDEHYDE DEHYDROGENASE"/>
    <property type="match status" value="1"/>
</dbReference>
<dbReference type="InterPro" id="IPR029510">
    <property type="entry name" value="Ald_DH_CS_GLU"/>
</dbReference>
<name>A0ABR5F3H3_9ACTN</name>
<dbReference type="RefSeq" id="WP_047223244.1">
    <property type="nucleotide sequence ID" value="NZ_JWIO01000017.1"/>
</dbReference>
<feature type="domain" description="Aldehyde dehydrogenase" evidence="5">
    <location>
        <begin position="17"/>
        <end position="484"/>
    </location>
</feature>
<evidence type="ECO:0000313" key="6">
    <source>
        <dbReference type="EMBL" id="KLL11250.1"/>
    </source>
</evidence>
<dbReference type="Pfam" id="PF00171">
    <property type="entry name" value="Aldedh"/>
    <property type="match status" value="1"/>
</dbReference>
<dbReference type="InterPro" id="IPR016163">
    <property type="entry name" value="Ald_DH_C"/>
</dbReference>